<dbReference type="AlphaFoldDB" id="A0A7M7KUD8"/>
<sequence>MSELQAQTSGVPSVIDLLNELQRIRNMAPGEMGSDNSRDEYPRGNSPLPSPTGHNAVRRWPNHRQPSVPHSYKGQPDDIIPIQYRPVYRTSTHSHNNSNNTILNKHTYVDNHAQHKQMAQPRENCQPVATGYHFHEQSKQEDGGQRSKCVSSGSEGPRHLLSDWLHREGGICNEVSMPSDWLPLPSDHLLSQDASSRSIGTCSRTSSTTGCRCAQDAATNRCSDDVKDEPGADNNNHNNAVVTTPPQRRARPQTLCLDFPTPPSEFLSSGSPRHRRTASGIGSFSTDGRYGGAYTEGNGGLAAGHEVPNASIASSSIDQRRLEKGRNSQPGESAGPHNSMLSFRSELSRRESLISVNAAHGHGTPLVWSANSRRCSREWLEVPGHNDLEMHMRNIDLRPPLHRNHCSMADGVWRAHSAEVITRHSLHVDEIAHMTKNQNMVRRRSADLLEECLRRHTQSLSEMDTLQAVGLVTANQIVSKRRWRRMVLRERAVDTFAVACGGTCCMACLYACVAYFFLPGTWPTVFGFCKDALCALR</sequence>
<proteinExistence type="predicted"/>
<dbReference type="GeneID" id="111254404"/>
<feature type="region of interest" description="Disordered" evidence="1">
    <location>
        <begin position="314"/>
        <end position="339"/>
    </location>
</feature>
<reference evidence="3" key="1">
    <citation type="submission" date="2021-01" db="UniProtKB">
        <authorList>
            <consortium name="EnsemblMetazoa"/>
        </authorList>
    </citation>
    <scope>IDENTIFICATION</scope>
</reference>
<keyword evidence="2" id="KW-0812">Transmembrane</keyword>
<feature type="compositionally biased region" description="Basic and acidic residues" evidence="1">
    <location>
        <begin position="136"/>
        <end position="145"/>
    </location>
</feature>
<keyword evidence="4" id="KW-1185">Reference proteome</keyword>
<protein>
    <submittedName>
        <fullName evidence="3">Uncharacterized protein</fullName>
    </submittedName>
</protein>
<dbReference type="Proteomes" id="UP000594260">
    <property type="component" value="Unplaced"/>
</dbReference>
<dbReference type="KEGG" id="vde:111254404"/>
<accession>A0A7M7KUD8</accession>
<evidence type="ECO:0000256" key="2">
    <source>
        <dbReference type="SAM" id="Phobius"/>
    </source>
</evidence>
<feature type="region of interest" description="Disordered" evidence="1">
    <location>
        <begin position="263"/>
        <end position="283"/>
    </location>
</feature>
<dbReference type="EnsemblMetazoa" id="XM_022815222">
    <property type="protein sequence ID" value="XP_022670957"/>
    <property type="gene ID" value="LOC111254404"/>
</dbReference>
<keyword evidence="2" id="KW-0472">Membrane</keyword>
<evidence type="ECO:0000313" key="4">
    <source>
        <dbReference type="Proteomes" id="UP000594260"/>
    </source>
</evidence>
<dbReference type="InParanoid" id="A0A7M7KUD8"/>
<feature type="transmembrane region" description="Helical" evidence="2">
    <location>
        <begin position="492"/>
        <end position="518"/>
    </location>
</feature>
<evidence type="ECO:0000313" key="3">
    <source>
        <dbReference type="EnsemblMetazoa" id="XP_022670959"/>
    </source>
</evidence>
<name>A0A7M7KUD8_VARDE</name>
<feature type="region of interest" description="Disordered" evidence="1">
    <location>
        <begin position="222"/>
        <end position="250"/>
    </location>
</feature>
<dbReference type="EnsemblMetazoa" id="XM_022815224">
    <property type="protein sequence ID" value="XP_022670959"/>
    <property type="gene ID" value="LOC111254404"/>
</dbReference>
<evidence type="ECO:0000256" key="1">
    <source>
        <dbReference type="SAM" id="MobiDB-lite"/>
    </source>
</evidence>
<feature type="compositionally biased region" description="Polar residues" evidence="1">
    <location>
        <begin position="233"/>
        <end position="246"/>
    </location>
</feature>
<dbReference type="RefSeq" id="XP_022670957.1">
    <property type="nucleotide sequence ID" value="XM_022815222.1"/>
</dbReference>
<dbReference type="EnsemblMetazoa" id="XM_022815221">
    <property type="protein sequence ID" value="XP_022670956"/>
    <property type="gene ID" value="LOC111254404"/>
</dbReference>
<dbReference type="OrthoDB" id="10506228at2759"/>
<feature type="region of interest" description="Disordered" evidence="1">
    <location>
        <begin position="28"/>
        <end position="78"/>
    </location>
</feature>
<organism evidence="3 4">
    <name type="scientific">Varroa destructor</name>
    <name type="common">Honeybee mite</name>
    <dbReference type="NCBI Taxonomy" id="109461"/>
    <lineage>
        <taxon>Eukaryota</taxon>
        <taxon>Metazoa</taxon>
        <taxon>Ecdysozoa</taxon>
        <taxon>Arthropoda</taxon>
        <taxon>Chelicerata</taxon>
        <taxon>Arachnida</taxon>
        <taxon>Acari</taxon>
        <taxon>Parasitiformes</taxon>
        <taxon>Mesostigmata</taxon>
        <taxon>Gamasina</taxon>
        <taxon>Dermanyssoidea</taxon>
        <taxon>Varroidae</taxon>
        <taxon>Varroa</taxon>
    </lineage>
</organism>
<feature type="region of interest" description="Disordered" evidence="1">
    <location>
        <begin position="136"/>
        <end position="156"/>
    </location>
</feature>
<dbReference type="RefSeq" id="XP_022670956.1">
    <property type="nucleotide sequence ID" value="XM_022815221.1"/>
</dbReference>
<dbReference type="RefSeq" id="XP_022670959.1">
    <property type="nucleotide sequence ID" value="XM_022815224.1"/>
</dbReference>
<keyword evidence="2" id="KW-1133">Transmembrane helix</keyword>